<dbReference type="AlphaFoldDB" id="A0A8H7LTV9"/>
<evidence type="ECO:0000313" key="2">
    <source>
        <dbReference type="Proteomes" id="UP000602905"/>
    </source>
</evidence>
<feature type="non-terminal residue" evidence="1">
    <location>
        <position position="1"/>
    </location>
</feature>
<proteinExistence type="predicted"/>
<name>A0A8H7LTV9_9AGAM</name>
<evidence type="ECO:0000313" key="1">
    <source>
        <dbReference type="EMBL" id="KAF8705389.1"/>
    </source>
</evidence>
<protein>
    <submittedName>
        <fullName evidence="1">MYND finger</fullName>
    </submittedName>
</protein>
<reference evidence="1" key="1">
    <citation type="submission" date="2020-09" db="EMBL/GenBank/DDBJ databases">
        <title>Comparative genome analyses of four rice-infecting Rhizoctonia solani isolates reveal extensive enrichment of homogalacturonan modification genes.</title>
        <authorList>
            <person name="Lee D.-Y."/>
            <person name="Jeon J."/>
            <person name="Kim K.-T."/>
            <person name="Cheong K."/>
            <person name="Song H."/>
            <person name="Choi G."/>
            <person name="Ko J."/>
            <person name="Opiyo S.O."/>
            <person name="Zuo S."/>
            <person name="Madhav S."/>
            <person name="Lee Y.-H."/>
            <person name="Wang G.-L."/>
        </authorList>
    </citation>
    <scope>NUCLEOTIDE SEQUENCE</scope>
    <source>
        <strain evidence="1">AG1-IA WGL</strain>
    </source>
</reference>
<organism evidence="1 2">
    <name type="scientific">Rhizoctonia solani</name>
    <dbReference type="NCBI Taxonomy" id="456999"/>
    <lineage>
        <taxon>Eukaryota</taxon>
        <taxon>Fungi</taxon>
        <taxon>Dikarya</taxon>
        <taxon>Basidiomycota</taxon>
        <taxon>Agaricomycotina</taxon>
        <taxon>Agaricomycetes</taxon>
        <taxon>Cantharellales</taxon>
        <taxon>Ceratobasidiaceae</taxon>
        <taxon>Rhizoctonia</taxon>
    </lineage>
</organism>
<comment type="caution">
    <text evidence="1">The sequence shown here is derived from an EMBL/GenBank/DDBJ whole genome shotgun (WGS) entry which is preliminary data.</text>
</comment>
<sequence>MRLVFVKVVKYASGQTTKCIISSSHIPFSGFEFLLEKKVKQCLLDPSNTGAGADAFALLGALAASDNGIVQRSISKLTGQGTDQSAEHFLNRIHLLKSLFKVSARILQPKLAISNDNLPAMMFPVDGERPKLVPITLRGHELSNGSVEWTPRLQNIVGHESEVSSMIITKGVGGETLRFPLHIFFRTHFLTDGSRTNASVYGLTHGQANYQWKGPVVALKFTGTRQSAYTNISMSDLPPLVYFMTYLNSRP</sequence>
<accession>A0A8H7LTV9</accession>
<gene>
    <name evidence="1" type="ORF">RHS03_05278</name>
</gene>
<dbReference type="Proteomes" id="UP000602905">
    <property type="component" value="Unassembled WGS sequence"/>
</dbReference>
<dbReference type="OrthoDB" id="437457at2759"/>
<dbReference type="EMBL" id="JACYCD010000053">
    <property type="protein sequence ID" value="KAF8705389.1"/>
    <property type="molecule type" value="Genomic_DNA"/>
</dbReference>